<gene>
    <name evidence="2" type="ORF">DIS24_g9280</name>
</gene>
<dbReference type="EMBL" id="JAUJDW010000080">
    <property type="protein sequence ID" value="KAK0640476.1"/>
    <property type="molecule type" value="Genomic_DNA"/>
</dbReference>
<reference evidence="2" key="1">
    <citation type="submission" date="2023-06" db="EMBL/GenBank/DDBJ databases">
        <title>Multi-omics analyses reveal the molecular pathogenesis toolkit of Lasiodiplodia hormozganensis, a cross-kingdom pathogen.</title>
        <authorList>
            <person name="Felix C."/>
            <person name="Meneses R."/>
            <person name="Goncalves M.F.M."/>
            <person name="Tilleman L."/>
            <person name="Duarte A.S."/>
            <person name="Jorrin-Novo J.V."/>
            <person name="Van De Peer Y."/>
            <person name="Deforce D."/>
            <person name="Van Nieuwerburgh F."/>
            <person name="Esteves A.C."/>
            <person name="Alves A."/>
        </authorList>
    </citation>
    <scope>NUCLEOTIDE SEQUENCE</scope>
    <source>
        <strain evidence="2">CBS 339.90</strain>
    </source>
</reference>
<comment type="caution">
    <text evidence="2">The sequence shown here is derived from an EMBL/GenBank/DDBJ whole genome shotgun (WGS) entry which is preliminary data.</text>
</comment>
<feature type="region of interest" description="Disordered" evidence="1">
    <location>
        <begin position="1"/>
        <end position="120"/>
    </location>
</feature>
<proteinExistence type="predicted"/>
<evidence type="ECO:0000256" key="1">
    <source>
        <dbReference type="SAM" id="MobiDB-lite"/>
    </source>
</evidence>
<name>A0AA40CIU5_9PEZI</name>
<sequence length="120" mass="11569">MASVGYLRSGSGFSGLSAPPPSPSPPEENPSLRPAAAKNEDAEDNTGTAGNPGNDGVASPGAMARDVGGSSGEMSRYAGSHSGSDGPLSVVPCCPCPPSLASSSSSPSFAPGGEGVLCEC</sequence>
<organism evidence="2 3">
    <name type="scientific">Lasiodiplodia hormozganensis</name>
    <dbReference type="NCBI Taxonomy" id="869390"/>
    <lineage>
        <taxon>Eukaryota</taxon>
        <taxon>Fungi</taxon>
        <taxon>Dikarya</taxon>
        <taxon>Ascomycota</taxon>
        <taxon>Pezizomycotina</taxon>
        <taxon>Dothideomycetes</taxon>
        <taxon>Dothideomycetes incertae sedis</taxon>
        <taxon>Botryosphaeriales</taxon>
        <taxon>Botryosphaeriaceae</taxon>
        <taxon>Lasiodiplodia</taxon>
    </lineage>
</organism>
<accession>A0AA40CIU5</accession>
<dbReference type="Proteomes" id="UP001175001">
    <property type="component" value="Unassembled WGS sequence"/>
</dbReference>
<feature type="compositionally biased region" description="Low complexity" evidence="1">
    <location>
        <begin position="99"/>
        <end position="111"/>
    </location>
</feature>
<feature type="compositionally biased region" description="Pro residues" evidence="1">
    <location>
        <begin position="18"/>
        <end position="28"/>
    </location>
</feature>
<keyword evidence="3" id="KW-1185">Reference proteome</keyword>
<evidence type="ECO:0000313" key="2">
    <source>
        <dbReference type="EMBL" id="KAK0640476.1"/>
    </source>
</evidence>
<evidence type="ECO:0000313" key="3">
    <source>
        <dbReference type="Proteomes" id="UP001175001"/>
    </source>
</evidence>
<dbReference type="AlphaFoldDB" id="A0AA40CIU5"/>
<protein>
    <submittedName>
        <fullName evidence="2">Uncharacterized protein</fullName>
    </submittedName>
</protein>